<protein>
    <submittedName>
        <fullName evidence="1">Uncharacterized protein</fullName>
    </submittedName>
</protein>
<sequence length="180" mass="19910">MSSSFVRDSLTRFSSNDVTAAMAISRKLFESTLLSSNLSAVAGPQSMVSCFYTCNTLPRRRKAWYLLQQESYCLMEDGRWAFSIVSTAEGRNRLASPALRNSRRSSVKASGPPARVLWENERNRGSRAVSWEAKRSTSGVPYLSVRDFNTSGLSCHSTDLPLKRESASTQVLSTPSHVSC</sequence>
<dbReference type="EMBL" id="VSRR010002647">
    <property type="protein sequence ID" value="MPC32534.1"/>
    <property type="molecule type" value="Genomic_DNA"/>
</dbReference>
<organism evidence="1 2">
    <name type="scientific">Portunus trituberculatus</name>
    <name type="common">Swimming crab</name>
    <name type="synonym">Neptunus trituberculatus</name>
    <dbReference type="NCBI Taxonomy" id="210409"/>
    <lineage>
        <taxon>Eukaryota</taxon>
        <taxon>Metazoa</taxon>
        <taxon>Ecdysozoa</taxon>
        <taxon>Arthropoda</taxon>
        <taxon>Crustacea</taxon>
        <taxon>Multicrustacea</taxon>
        <taxon>Malacostraca</taxon>
        <taxon>Eumalacostraca</taxon>
        <taxon>Eucarida</taxon>
        <taxon>Decapoda</taxon>
        <taxon>Pleocyemata</taxon>
        <taxon>Brachyura</taxon>
        <taxon>Eubrachyura</taxon>
        <taxon>Portunoidea</taxon>
        <taxon>Portunidae</taxon>
        <taxon>Portuninae</taxon>
        <taxon>Portunus</taxon>
    </lineage>
</organism>
<reference evidence="1 2" key="1">
    <citation type="submission" date="2019-05" db="EMBL/GenBank/DDBJ databases">
        <title>Another draft genome of Portunus trituberculatus and its Hox gene families provides insights of decapod evolution.</title>
        <authorList>
            <person name="Jeong J.-H."/>
            <person name="Song I."/>
            <person name="Kim S."/>
            <person name="Choi T."/>
            <person name="Kim D."/>
            <person name="Ryu S."/>
            <person name="Kim W."/>
        </authorList>
    </citation>
    <scope>NUCLEOTIDE SEQUENCE [LARGE SCALE GENOMIC DNA]</scope>
    <source>
        <tissue evidence="1">Muscle</tissue>
    </source>
</reference>
<name>A0A5B7EJ21_PORTR</name>
<evidence type="ECO:0000313" key="1">
    <source>
        <dbReference type="EMBL" id="MPC32534.1"/>
    </source>
</evidence>
<dbReference type="AlphaFoldDB" id="A0A5B7EJ21"/>
<comment type="caution">
    <text evidence="1">The sequence shown here is derived from an EMBL/GenBank/DDBJ whole genome shotgun (WGS) entry which is preliminary data.</text>
</comment>
<gene>
    <name evidence="1" type="ORF">E2C01_025847</name>
</gene>
<evidence type="ECO:0000313" key="2">
    <source>
        <dbReference type="Proteomes" id="UP000324222"/>
    </source>
</evidence>
<proteinExistence type="predicted"/>
<dbReference type="Proteomes" id="UP000324222">
    <property type="component" value="Unassembled WGS sequence"/>
</dbReference>
<accession>A0A5B7EJ21</accession>
<keyword evidence="2" id="KW-1185">Reference proteome</keyword>